<dbReference type="GO" id="GO:0003899">
    <property type="term" value="F:DNA-directed RNA polymerase activity"/>
    <property type="evidence" value="ECO:0007669"/>
    <property type="project" value="InterPro"/>
</dbReference>
<dbReference type="PANTHER" id="PTHR10535">
    <property type="entry name" value="DNA-DIRECTED RNA POLYMERASES I, II, AND III SUBUNIT RPABC1"/>
    <property type="match status" value="1"/>
</dbReference>
<dbReference type="PANTHER" id="PTHR10535:SF0">
    <property type="entry name" value="DNA-DIRECTED RNA POLYMERASES I, II, AND III SUBUNIT RPABC1"/>
    <property type="match status" value="1"/>
</dbReference>
<dbReference type="SUPFAM" id="SSF55287">
    <property type="entry name" value="RPB5-like RNA polymerase subunit"/>
    <property type="match status" value="1"/>
</dbReference>
<keyword evidence="3" id="KW-0240">DNA-directed RNA polymerase</keyword>
<evidence type="ECO:0000259" key="2">
    <source>
        <dbReference type="Pfam" id="PF01191"/>
    </source>
</evidence>
<dbReference type="GO" id="GO:0042797">
    <property type="term" value="P:tRNA transcription by RNA polymerase III"/>
    <property type="evidence" value="ECO:0007669"/>
    <property type="project" value="TreeGrafter"/>
</dbReference>
<protein>
    <submittedName>
        <fullName evidence="3">DNA-directed RNA polymerase subunit 5</fullName>
    </submittedName>
</protein>
<dbReference type="PIRSF" id="PIRSF000747">
    <property type="entry name" value="RPB5"/>
    <property type="match status" value="1"/>
</dbReference>
<dbReference type="GO" id="GO:0000428">
    <property type="term" value="C:DNA-directed RNA polymerase complex"/>
    <property type="evidence" value="ECO:0007669"/>
    <property type="project" value="UniProtKB-KW"/>
</dbReference>
<feature type="domain" description="RNA polymerase subunit H/Rpb5 C-terminal" evidence="2">
    <location>
        <begin position="105"/>
        <end position="171"/>
    </location>
</feature>
<reference evidence="3" key="1">
    <citation type="journal article" date="2019" name="MBio">
        <title>Virus Genomes from Deep Sea Sediments Expand the Ocean Megavirome and Support Independent Origins of Viral Gigantism.</title>
        <authorList>
            <person name="Backstrom D."/>
            <person name="Yutin N."/>
            <person name="Jorgensen S.L."/>
            <person name="Dharamshi J."/>
            <person name="Homa F."/>
            <person name="Zaremba-Niedwiedzka K."/>
            <person name="Spang A."/>
            <person name="Wolf Y.I."/>
            <person name="Koonin E.V."/>
            <person name="Ettema T.J."/>
        </authorList>
    </citation>
    <scope>NUCLEOTIDE SEQUENCE</scope>
</reference>
<dbReference type="InterPro" id="IPR014381">
    <property type="entry name" value="Arch_Rpo5/euc_Rpb5"/>
</dbReference>
<gene>
    <name evidence="3" type="ORF">LCMiAC01_03200</name>
</gene>
<dbReference type="GO" id="GO:0006366">
    <property type="term" value="P:transcription by RNA polymerase II"/>
    <property type="evidence" value="ECO:0007669"/>
    <property type="project" value="TreeGrafter"/>
</dbReference>
<dbReference type="Pfam" id="PF01191">
    <property type="entry name" value="RNA_pol_Rpb5_C"/>
    <property type="match status" value="1"/>
</dbReference>
<dbReference type="Gene3D" id="3.90.940.20">
    <property type="entry name" value="RPB5-like RNA polymerase subunit"/>
    <property type="match status" value="1"/>
</dbReference>
<name>A0A481YZG6_9VIRU</name>
<dbReference type="InterPro" id="IPR035913">
    <property type="entry name" value="RPB5-like_sf"/>
</dbReference>
<evidence type="ECO:0000313" key="3">
    <source>
        <dbReference type="EMBL" id="QBK88642.1"/>
    </source>
</evidence>
<accession>A0A481YZG6</accession>
<evidence type="ECO:0000256" key="1">
    <source>
        <dbReference type="ARBA" id="ARBA00023163"/>
    </source>
</evidence>
<sequence length="176" mass="20750">MTKMLTERELLNKNKLSENINKFTSTQPDDLVYKITDINKNIIAILFLPQKITTVTKNSSVNDFLNKHKKNHKIIIIQSINSRAEQYILNNYSNTEIFRESDLMINLVDHQLGFKYEILTPNERKELFDTYNCTKKHLPRMLLSDPHTKYYNMKVGDICRLIRSGMTSAFYRLITK</sequence>
<dbReference type="GO" id="GO:0003677">
    <property type="term" value="F:DNA binding"/>
    <property type="evidence" value="ECO:0007669"/>
    <property type="project" value="InterPro"/>
</dbReference>
<dbReference type="EMBL" id="MK500394">
    <property type="protein sequence ID" value="QBK88642.1"/>
    <property type="molecule type" value="Genomic_DNA"/>
</dbReference>
<organism evidence="3">
    <name type="scientific">Mimivirus LCMiAC01</name>
    <dbReference type="NCBI Taxonomy" id="2506608"/>
    <lineage>
        <taxon>Viruses</taxon>
        <taxon>Varidnaviria</taxon>
        <taxon>Bamfordvirae</taxon>
        <taxon>Nucleocytoviricota</taxon>
        <taxon>Megaviricetes</taxon>
        <taxon>Imitervirales</taxon>
        <taxon>Mimiviridae</taxon>
        <taxon>Klosneuvirinae</taxon>
    </lineage>
</organism>
<dbReference type="GO" id="GO:0006362">
    <property type="term" value="P:transcription elongation by RNA polymerase I"/>
    <property type="evidence" value="ECO:0007669"/>
    <property type="project" value="TreeGrafter"/>
</dbReference>
<proteinExistence type="predicted"/>
<dbReference type="InterPro" id="IPR000783">
    <property type="entry name" value="RNA_pol_subH/Rpb5_C"/>
</dbReference>
<keyword evidence="1" id="KW-0804">Transcription</keyword>